<keyword evidence="1" id="KW-0732">Signal</keyword>
<keyword evidence="4" id="KW-1185">Reference proteome</keyword>
<feature type="domain" description="SnoaL-like" evidence="2">
    <location>
        <begin position="30"/>
        <end position="149"/>
    </location>
</feature>
<dbReference type="NCBIfam" id="TIGR02246">
    <property type="entry name" value="SgcJ/EcaC family oxidoreductase"/>
    <property type="match status" value="1"/>
</dbReference>
<accession>A0A317F6G9</accession>
<dbReference type="OrthoDB" id="582586at2"/>
<dbReference type="Proteomes" id="UP000245391">
    <property type="component" value="Unassembled WGS sequence"/>
</dbReference>
<organism evidence="3 4">
    <name type="scientific">Pedobacter paludis</name>
    <dbReference type="NCBI Taxonomy" id="2203212"/>
    <lineage>
        <taxon>Bacteria</taxon>
        <taxon>Pseudomonadati</taxon>
        <taxon>Bacteroidota</taxon>
        <taxon>Sphingobacteriia</taxon>
        <taxon>Sphingobacteriales</taxon>
        <taxon>Sphingobacteriaceae</taxon>
        <taxon>Pedobacter</taxon>
    </lineage>
</organism>
<dbReference type="EMBL" id="QGNY01000001">
    <property type="protein sequence ID" value="PWS33146.1"/>
    <property type="molecule type" value="Genomic_DNA"/>
</dbReference>
<sequence>MKKFFKITLVLALICGFCKAQDKTSDEAGVRKALEGFGKSWMNADFSDMGNYVTEDCNWINVVGMHWKGLKEVQYAHQVFSTMFKGVKAENLFTTIRFITKDVAIVYKSAHVGAFYPPDGVNRGFNKQGDSDDLLTIVLVKQKNVWKITSAENVTIVKQAQANNPVLKMK</sequence>
<dbReference type="AlphaFoldDB" id="A0A317F6G9"/>
<dbReference type="Pfam" id="PF13474">
    <property type="entry name" value="SnoaL_3"/>
    <property type="match status" value="1"/>
</dbReference>
<evidence type="ECO:0000313" key="3">
    <source>
        <dbReference type="EMBL" id="PWS33146.1"/>
    </source>
</evidence>
<dbReference type="Gene3D" id="3.10.450.50">
    <property type="match status" value="1"/>
</dbReference>
<dbReference type="InterPro" id="IPR037401">
    <property type="entry name" value="SnoaL-like"/>
</dbReference>
<evidence type="ECO:0000259" key="2">
    <source>
        <dbReference type="Pfam" id="PF13474"/>
    </source>
</evidence>
<protein>
    <recommendedName>
        <fullName evidence="2">SnoaL-like domain-containing protein</fullName>
    </recommendedName>
</protein>
<dbReference type="RefSeq" id="WP_109927735.1">
    <property type="nucleotide sequence ID" value="NZ_QGNY01000001.1"/>
</dbReference>
<feature type="signal peptide" evidence="1">
    <location>
        <begin position="1"/>
        <end position="20"/>
    </location>
</feature>
<reference evidence="4" key="1">
    <citation type="submission" date="2018-05" db="EMBL/GenBank/DDBJ databases">
        <title>Pedobacter paludis sp. nov., isolated from wetland soil.</title>
        <authorList>
            <person name="Zhang Y."/>
        </authorList>
    </citation>
    <scope>NUCLEOTIDE SEQUENCE [LARGE SCALE GENOMIC DNA]</scope>
    <source>
        <strain evidence="4">R-8</strain>
    </source>
</reference>
<evidence type="ECO:0000313" key="4">
    <source>
        <dbReference type="Proteomes" id="UP000245391"/>
    </source>
</evidence>
<gene>
    <name evidence="3" type="ORF">DF947_00475</name>
</gene>
<dbReference type="SUPFAM" id="SSF54427">
    <property type="entry name" value="NTF2-like"/>
    <property type="match status" value="1"/>
</dbReference>
<feature type="chain" id="PRO_5016456390" description="SnoaL-like domain-containing protein" evidence="1">
    <location>
        <begin position="21"/>
        <end position="170"/>
    </location>
</feature>
<dbReference type="InterPro" id="IPR032710">
    <property type="entry name" value="NTF2-like_dom_sf"/>
</dbReference>
<name>A0A317F6G9_9SPHI</name>
<evidence type="ECO:0000256" key="1">
    <source>
        <dbReference type="SAM" id="SignalP"/>
    </source>
</evidence>
<dbReference type="InterPro" id="IPR011944">
    <property type="entry name" value="Steroid_delta5-4_isomerase"/>
</dbReference>
<proteinExistence type="predicted"/>
<comment type="caution">
    <text evidence="3">The sequence shown here is derived from an EMBL/GenBank/DDBJ whole genome shotgun (WGS) entry which is preliminary data.</text>
</comment>